<proteinExistence type="predicted"/>
<evidence type="ECO:0000313" key="1">
    <source>
        <dbReference type="EMBL" id="MBP1923278.1"/>
    </source>
</evidence>
<dbReference type="RefSeq" id="WP_209486116.1">
    <property type="nucleotide sequence ID" value="NZ_JAGGKQ010000018.1"/>
</dbReference>
<accession>A0A8T4GFJ7</accession>
<keyword evidence="2" id="KW-1185">Reference proteome</keyword>
<sequence>MSEFDVWGASESFETAGTESREHLWAKLELERRRRREEDPWFPGEYRFERKVADRVPDCVVLGESVNRWIEFVVGSEQEYRQKTREALRLGFVIHWVFLAECDEAMREAERELTPELKEPFRFGVFDPRDGTLELGDPVTYKSYAFPVEGMGEFEPESILGYRSGAAGIRRRCGGFDLGQFEFAGSQRRLIAVDPKGAYFRSVTPGQSLEDAPWGFPTRDGLERLVEDGHVTRLGPVGHGRQLRDSDGE</sequence>
<dbReference type="Proteomes" id="UP000823588">
    <property type="component" value="Unassembled WGS sequence"/>
</dbReference>
<comment type="caution">
    <text evidence="1">The sequence shown here is derived from an EMBL/GenBank/DDBJ whole genome shotgun (WGS) entry which is preliminary data.</text>
</comment>
<evidence type="ECO:0000313" key="2">
    <source>
        <dbReference type="Proteomes" id="UP000823588"/>
    </source>
</evidence>
<protein>
    <submittedName>
        <fullName evidence="1">Uncharacterized protein</fullName>
    </submittedName>
</protein>
<dbReference type="OrthoDB" id="327600at2157"/>
<organism evidence="1 2">
    <name type="scientific">Halorubrum alkaliphilum</name>
    <dbReference type="NCBI Taxonomy" id="261290"/>
    <lineage>
        <taxon>Archaea</taxon>
        <taxon>Methanobacteriati</taxon>
        <taxon>Methanobacteriota</taxon>
        <taxon>Stenosarchaea group</taxon>
        <taxon>Halobacteria</taxon>
        <taxon>Halobacteriales</taxon>
        <taxon>Haloferacaceae</taxon>
        <taxon>Halorubrum</taxon>
    </lineage>
</organism>
<reference evidence="1" key="1">
    <citation type="submission" date="2021-03" db="EMBL/GenBank/DDBJ databases">
        <title>Genomic Encyclopedia of Type Strains, Phase IV (KMG-IV): sequencing the most valuable type-strain genomes for metagenomic binning, comparative biology and taxonomic classification.</title>
        <authorList>
            <person name="Goeker M."/>
        </authorList>
    </citation>
    <scope>NUCLEOTIDE SEQUENCE</scope>
    <source>
        <strain evidence="1">DSM 23564</strain>
    </source>
</reference>
<name>A0A8T4GFJ7_9EURY</name>
<dbReference type="AlphaFoldDB" id="A0A8T4GFJ7"/>
<dbReference type="EMBL" id="JAGGKQ010000018">
    <property type="protein sequence ID" value="MBP1923278.1"/>
    <property type="molecule type" value="Genomic_DNA"/>
</dbReference>
<gene>
    <name evidence="1" type="ORF">J2751_002317</name>
</gene>